<comment type="similarity">
    <text evidence="1">Belongs to the SNF2/RAD54 helicase family.</text>
</comment>
<dbReference type="Gene3D" id="3.30.40.10">
    <property type="entry name" value="Zinc/RING finger domain, C3HC4 (zinc finger)"/>
    <property type="match status" value="1"/>
</dbReference>
<dbReference type="GO" id="GO:0005634">
    <property type="term" value="C:nucleus"/>
    <property type="evidence" value="ECO:0007669"/>
    <property type="project" value="TreeGrafter"/>
</dbReference>
<evidence type="ECO:0000256" key="6">
    <source>
        <dbReference type="PROSITE-ProRule" id="PRU00175"/>
    </source>
</evidence>
<dbReference type="VEuPathDB" id="MicrosporidiaDB:NBO_58g0009"/>
<dbReference type="STRING" id="578461.R0M730"/>
<dbReference type="InterPro" id="IPR000330">
    <property type="entry name" value="SNF2_N"/>
</dbReference>
<keyword evidence="6" id="KW-0862">Zinc</keyword>
<dbReference type="GO" id="GO:0008094">
    <property type="term" value="F:ATP-dependent activity, acting on DNA"/>
    <property type="evidence" value="ECO:0007669"/>
    <property type="project" value="TreeGrafter"/>
</dbReference>
<dbReference type="GO" id="GO:0008270">
    <property type="term" value="F:zinc ion binding"/>
    <property type="evidence" value="ECO:0007669"/>
    <property type="project" value="UniProtKB-KW"/>
</dbReference>
<dbReference type="SUPFAM" id="SSF57850">
    <property type="entry name" value="RING/U-box"/>
    <property type="match status" value="1"/>
</dbReference>
<evidence type="ECO:0000256" key="4">
    <source>
        <dbReference type="ARBA" id="ARBA00022806"/>
    </source>
</evidence>
<dbReference type="PANTHER" id="PTHR45626">
    <property type="entry name" value="TRANSCRIPTION TERMINATION FACTOR 2-RELATED"/>
    <property type="match status" value="1"/>
</dbReference>
<feature type="domain" description="Helicase ATP-binding" evidence="8">
    <location>
        <begin position="1"/>
        <end position="78"/>
    </location>
</feature>
<dbReference type="HOGENOM" id="CLU_733833_0_0_1"/>
<dbReference type="SUPFAM" id="SSF52540">
    <property type="entry name" value="P-loop containing nucleoside triphosphate hydrolases"/>
    <property type="match status" value="2"/>
</dbReference>
<evidence type="ECO:0000256" key="2">
    <source>
        <dbReference type="ARBA" id="ARBA00022741"/>
    </source>
</evidence>
<evidence type="ECO:0000313" key="9">
    <source>
        <dbReference type="EMBL" id="EOB13804.1"/>
    </source>
</evidence>
<dbReference type="InterPro" id="IPR014001">
    <property type="entry name" value="Helicase_ATP-bd"/>
</dbReference>
<dbReference type="Pfam" id="PF00176">
    <property type="entry name" value="SNF2-rel_dom"/>
    <property type="match status" value="2"/>
</dbReference>
<feature type="domain" description="RING-type" evidence="7">
    <location>
        <begin position="247"/>
        <end position="285"/>
    </location>
</feature>
<dbReference type="Gene3D" id="3.40.50.300">
    <property type="entry name" value="P-loop containing nucleotide triphosphate hydrolases"/>
    <property type="match status" value="1"/>
</dbReference>
<keyword evidence="6" id="KW-0479">Metal-binding</keyword>
<evidence type="ECO:0000313" key="10">
    <source>
        <dbReference type="Proteomes" id="UP000016927"/>
    </source>
</evidence>
<dbReference type="GO" id="GO:0016787">
    <property type="term" value="F:hydrolase activity"/>
    <property type="evidence" value="ECO:0007669"/>
    <property type="project" value="UniProtKB-KW"/>
</dbReference>
<dbReference type="EMBL" id="KB908966">
    <property type="protein sequence ID" value="EOB13804.1"/>
    <property type="molecule type" value="Genomic_DNA"/>
</dbReference>
<organism evidence="9 10">
    <name type="scientific">Nosema bombycis (strain CQ1 / CVCC 102059)</name>
    <name type="common">Microsporidian parasite</name>
    <name type="synonym">Pebrine of silkworm</name>
    <dbReference type="NCBI Taxonomy" id="578461"/>
    <lineage>
        <taxon>Eukaryota</taxon>
        <taxon>Fungi</taxon>
        <taxon>Fungi incertae sedis</taxon>
        <taxon>Microsporidia</taxon>
        <taxon>Nosematidae</taxon>
        <taxon>Nosema</taxon>
    </lineage>
</organism>
<keyword evidence="5" id="KW-0067">ATP-binding</keyword>
<dbReference type="PROSITE" id="PS51192">
    <property type="entry name" value="HELICASE_ATP_BIND_1"/>
    <property type="match status" value="1"/>
</dbReference>
<sequence>MTTYGTIESDYRRKKLSIYKVHFDRLILDEAHSIKDPRSNTNSAISHIKTTYRWGLTGTPVQNKVGDLFSLVKFLKLDPYSFYFCKLCPCKSMYWLRYNEAKEDTKRGFCVCGHFSAQHFSWWNRRIATPIKELGYTEEGKRVFDQLHKITSNIVLRRTKAGIEHELGLPSKVVVVDRLYFNENELDFYTSLYSETKSQYNEYLVKGEVSRKYTHIFDLLQKMRLATNHPFLVVKKDKSVCSDIPICGFCNEEADDPVISKCKHVFCREEAKLFLIDSPLCPVCKINITIDLGQVYDYQIQTRIDPTSWVSSTKIEYLLQKLVSLRNENGIQKSIVFSQYVNFLEILKWRLERAGFRCVKIYGNMLICAEKGGHRCF</sequence>
<dbReference type="InterPro" id="IPR038718">
    <property type="entry name" value="SNF2-like_sf"/>
</dbReference>
<dbReference type="InterPro" id="IPR050628">
    <property type="entry name" value="SNF2_RAD54_helicase_TF"/>
</dbReference>
<keyword evidence="3" id="KW-0378">Hydrolase</keyword>
<evidence type="ECO:0000256" key="1">
    <source>
        <dbReference type="ARBA" id="ARBA00007025"/>
    </source>
</evidence>
<keyword evidence="6" id="KW-0863">Zinc-finger</keyword>
<dbReference type="InterPro" id="IPR013083">
    <property type="entry name" value="Znf_RING/FYVE/PHD"/>
</dbReference>
<dbReference type="PROSITE" id="PS50089">
    <property type="entry name" value="ZF_RING_2"/>
    <property type="match status" value="1"/>
</dbReference>
<dbReference type="InterPro" id="IPR001841">
    <property type="entry name" value="Znf_RING"/>
</dbReference>
<reference evidence="9 10" key="1">
    <citation type="journal article" date="2013" name="BMC Genomics">
        <title>Comparative genomics of parasitic silkworm microsporidia reveal an association between genome expansion and host adaptation.</title>
        <authorList>
            <person name="Pan G."/>
            <person name="Xu J."/>
            <person name="Li T."/>
            <person name="Xia Q."/>
            <person name="Liu S.L."/>
            <person name="Zhang G."/>
            <person name="Li S."/>
            <person name="Li C."/>
            <person name="Liu H."/>
            <person name="Yang L."/>
            <person name="Liu T."/>
            <person name="Zhang X."/>
            <person name="Wu Z."/>
            <person name="Fan W."/>
            <person name="Dang X."/>
            <person name="Xiang H."/>
            <person name="Tao M."/>
            <person name="Li Y."/>
            <person name="Hu J."/>
            <person name="Li Z."/>
            <person name="Lin L."/>
            <person name="Luo J."/>
            <person name="Geng L."/>
            <person name="Wang L."/>
            <person name="Long M."/>
            <person name="Wan Y."/>
            <person name="He N."/>
            <person name="Zhang Z."/>
            <person name="Lu C."/>
            <person name="Keeling P.J."/>
            <person name="Wang J."/>
            <person name="Xiang Z."/>
            <person name="Zhou Z."/>
        </authorList>
    </citation>
    <scope>NUCLEOTIDE SEQUENCE [LARGE SCALE GENOMIC DNA]</scope>
    <source>
        <strain evidence="10">CQ1 / CVCC 102059</strain>
    </source>
</reference>
<evidence type="ECO:0000256" key="5">
    <source>
        <dbReference type="ARBA" id="ARBA00022840"/>
    </source>
</evidence>
<dbReference type="OrthoDB" id="448448at2759"/>
<dbReference type="GO" id="GO:0004386">
    <property type="term" value="F:helicase activity"/>
    <property type="evidence" value="ECO:0007669"/>
    <property type="project" value="UniProtKB-KW"/>
</dbReference>
<protein>
    <submittedName>
        <fullName evidence="9">DNA repair protein RAD16</fullName>
    </submittedName>
</protein>
<name>R0M730_NOSB1</name>
<dbReference type="Proteomes" id="UP000016927">
    <property type="component" value="Unassembled WGS sequence"/>
</dbReference>
<gene>
    <name evidence="9" type="primary">RAD16</name>
    <name evidence="9" type="ORF">NBO_58g0009</name>
</gene>
<dbReference type="Gene3D" id="3.40.50.10810">
    <property type="entry name" value="Tandem AAA-ATPase domain"/>
    <property type="match status" value="1"/>
</dbReference>
<dbReference type="GO" id="GO:0005524">
    <property type="term" value="F:ATP binding"/>
    <property type="evidence" value="ECO:0007669"/>
    <property type="project" value="UniProtKB-KW"/>
</dbReference>
<evidence type="ECO:0000259" key="7">
    <source>
        <dbReference type="PROSITE" id="PS50089"/>
    </source>
</evidence>
<dbReference type="PANTHER" id="PTHR45626:SF12">
    <property type="entry name" value="DNA REPAIR PROTEIN RAD16"/>
    <property type="match status" value="1"/>
</dbReference>
<evidence type="ECO:0000259" key="8">
    <source>
        <dbReference type="PROSITE" id="PS51192"/>
    </source>
</evidence>
<dbReference type="GO" id="GO:0006289">
    <property type="term" value="P:nucleotide-excision repair"/>
    <property type="evidence" value="ECO:0007669"/>
    <property type="project" value="TreeGrafter"/>
</dbReference>
<dbReference type="InterPro" id="IPR027417">
    <property type="entry name" value="P-loop_NTPase"/>
</dbReference>
<accession>R0M730</accession>
<keyword evidence="2" id="KW-0547">Nucleotide-binding</keyword>
<dbReference type="AlphaFoldDB" id="R0M730"/>
<evidence type="ECO:0000256" key="3">
    <source>
        <dbReference type="ARBA" id="ARBA00022801"/>
    </source>
</evidence>
<proteinExistence type="inferred from homology"/>
<keyword evidence="4" id="KW-0347">Helicase</keyword>
<keyword evidence="10" id="KW-1185">Reference proteome</keyword>